<sequence>MPHRGEFLGRYLRASFVGDWLSFPPWNLSHTTASDGLPDQTDVMLAYGRKCSQQVAVASFLGIGFANGIERRKTELCACSQLERLVTSLRHLNLQVKRGKRLLKSRKARRQPKGVQ</sequence>
<name>A0A9Q1ELQ2_SYNKA</name>
<gene>
    <name evidence="1" type="ORF">SKAU_G00333700</name>
</gene>
<reference evidence="1" key="1">
    <citation type="journal article" date="2023" name="Science">
        <title>Genome structures resolve the early diversification of teleost fishes.</title>
        <authorList>
            <person name="Parey E."/>
            <person name="Louis A."/>
            <person name="Montfort J."/>
            <person name="Bouchez O."/>
            <person name="Roques C."/>
            <person name="Iampietro C."/>
            <person name="Lluch J."/>
            <person name="Castinel A."/>
            <person name="Donnadieu C."/>
            <person name="Desvignes T."/>
            <person name="Floi Bucao C."/>
            <person name="Jouanno E."/>
            <person name="Wen M."/>
            <person name="Mejri S."/>
            <person name="Dirks R."/>
            <person name="Jansen H."/>
            <person name="Henkel C."/>
            <person name="Chen W.J."/>
            <person name="Zahm M."/>
            <person name="Cabau C."/>
            <person name="Klopp C."/>
            <person name="Thompson A.W."/>
            <person name="Robinson-Rechavi M."/>
            <person name="Braasch I."/>
            <person name="Lecointre G."/>
            <person name="Bobe J."/>
            <person name="Postlethwait J.H."/>
            <person name="Berthelot C."/>
            <person name="Roest Crollius H."/>
            <person name="Guiguen Y."/>
        </authorList>
    </citation>
    <scope>NUCLEOTIDE SEQUENCE</scope>
    <source>
        <strain evidence="1">WJC10195</strain>
    </source>
</reference>
<proteinExistence type="predicted"/>
<keyword evidence="2" id="KW-1185">Reference proteome</keyword>
<comment type="caution">
    <text evidence="1">The sequence shown here is derived from an EMBL/GenBank/DDBJ whole genome shotgun (WGS) entry which is preliminary data.</text>
</comment>
<organism evidence="1 2">
    <name type="scientific">Synaphobranchus kaupii</name>
    <name type="common">Kaup's arrowtooth eel</name>
    <dbReference type="NCBI Taxonomy" id="118154"/>
    <lineage>
        <taxon>Eukaryota</taxon>
        <taxon>Metazoa</taxon>
        <taxon>Chordata</taxon>
        <taxon>Craniata</taxon>
        <taxon>Vertebrata</taxon>
        <taxon>Euteleostomi</taxon>
        <taxon>Actinopterygii</taxon>
        <taxon>Neopterygii</taxon>
        <taxon>Teleostei</taxon>
        <taxon>Anguilliformes</taxon>
        <taxon>Synaphobranchidae</taxon>
        <taxon>Synaphobranchus</taxon>
    </lineage>
</organism>
<accession>A0A9Q1ELQ2</accession>
<evidence type="ECO:0000313" key="2">
    <source>
        <dbReference type="Proteomes" id="UP001152622"/>
    </source>
</evidence>
<dbReference type="AlphaFoldDB" id="A0A9Q1ELQ2"/>
<dbReference type="Proteomes" id="UP001152622">
    <property type="component" value="Chromosome 15"/>
</dbReference>
<evidence type="ECO:0000313" key="1">
    <source>
        <dbReference type="EMBL" id="KAJ8341079.1"/>
    </source>
</evidence>
<protein>
    <submittedName>
        <fullName evidence="1">Uncharacterized protein</fullName>
    </submittedName>
</protein>
<dbReference type="EMBL" id="JAINUF010000015">
    <property type="protein sequence ID" value="KAJ8341079.1"/>
    <property type="molecule type" value="Genomic_DNA"/>
</dbReference>